<accession>A0A9X2ISI2</accession>
<reference evidence="5" key="1">
    <citation type="submission" date="2022-06" db="EMBL/GenBank/DDBJ databases">
        <title>Whole genome shotgun sequencing (WGS) of Rathayibacter sp. ZW T2_19, isolated from stored onions (Allium cepa).</title>
        <authorList>
            <person name="Stoll D.A."/>
            <person name="Huch M."/>
        </authorList>
    </citation>
    <scope>NUCLEOTIDE SEQUENCE</scope>
    <source>
        <strain evidence="5">ZW T2_19</strain>
    </source>
</reference>
<dbReference type="SUPFAM" id="SSF53335">
    <property type="entry name" value="S-adenosyl-L-methionine-dependent methyltransferases"/>
    <property type="match status" value="1"/>
</dbReference>
<evidence type="ECO:0000313" key="5">
    <source>
        <dbReference type="EMBL" id="MCM6762716.1"/>
    </source>
</evidence>
<evidence type="ECO:0000259" key="4">
    <source>
        <dbReference type="Pfam" id="PF13649"/>
    </source>
</evidence>
<comment type="caution">
    <text evidence="5">The sequence shown here is derived from an EMBL/GenBank/DDBJ whole genome shotgun (WGS) entry which is preliminary data.</text>
</comment>
<dbReference type="Proteomes" id="UP001155240">
    <property type="component" value="Unassembled WGS sequence"/>
</dbReference>
<dbReference type="PANTHER" id="PTHR43861">
    <property type="entry name" value="TRANS-ACONITATE 2-METHYLTRANSFERASE-RELATED"/>
    <property type="match status" value="1"/>
</dbReference>
<dbReference type="GO" id="GO:0032259">
    <property type="term" value="P:methylation"/>
    <property type="evidence" value="ECO:0007669"/>
    <property type="project" value="UniProtKB-KW"/>
</dbReference>
<dbReference type="AlphaFoldDB" id="A0A9X2ISI2"/>
<evidence type="ECO:0000256" key="3">
    <source>
        <dbReference type="SAM" id="MobiDB-lite"/>
    </source>
</evidence>
<organism evidence="5 6">
    <name type="scientific">Rathayibacter rubneri</name>
    <dbReference type="NCBI Taxonomy" id="2950106"/>
    <lineage>
        <taxon>Bacteria</taxon>
        <taxon>Bacillati</taxon>
        <taxon>Actinomycetota</taxon>
        <taxon>Actinomycetes</taxon>
        <taxon>Micrococcales</taxon>
        <taxon>Microbacteriaceae</taxon>
        <taxon>Rathayibacter</taxon>
    </lineage>
</organism>
<proteinExistence type="predicted"/>
<dbReference type="GO" id="GO:0008168">
    <property type="term" value="F:methyltransferase activity"/>
    <property type="evidence" value="ECO:0007669"/>
    <property type="project" value="UniProtKB-KW"/>
</dbReference>
<name>A0A9X2ISI2_9MICO</name>
<sequence>MRLLTEACRSSSGDVVPSYSARAVEYAELLGSMSAVHPSDERLVSSWARSVEGRLLDAGCGPGHWTAHLAGLGRDISGVDRVPAFVELARRAHPEVAFAVGDIDSLEAPDGSLGGVLAWYSLIHHHPNALPRALAEFARVLRPGGTLLVGFFTGSGVEAFDHAITTAYRWPPEALAGELRTVGFEVLQTHTRTGQAPLPRHHGAILARRSADD</sequence>
<keyword evidence="6" id="KW-1185">Reference proteome</keyword>
<gene>
    <name evidence="5" type="ORF">NB037_09845</name>
</gene>
<dbReference type="InterPro" id="IPR029063">
    <property type="entry name" value="SAM-dependent_MTases_sf"/>
</dbReference>
<dbReference type="Pfam" id="PF13649">
    <property type="entry name" value="Methyltransf_25"/>
    <property type="match status" value="1"/>
</dbReference>
<keyword evidence="2" id="KW-0808">Transferase</keyword>
<dbReference type="InterPro" id="IPR041698">
    <property type="entry name" value="Methyltransf_25"/>
</dbReference>
<dbReference type="PANTHER" id="PTHR43861:SF1">
    <property type="entry name" value="TRANS-ACONITATE 2-METHYLTRANSFERASE"/>
    <property type="match status" value="1"/>
</dbReference>
<evidence type="ECO:0000256" key="1">
    <source>
        <dbReference type="ARBA" id="ARBA00022603"/>
    </source>
</evidence>
<evidence type="ECO:0000256" key="2">
    <source>
        <dbReference type="ARBA" id="ARBA00022679"/>
    </source>
</evidence>
<dbReference type="Gene3D" id="3.40.50.150">
    <property type="entry name" value="Vaccinia Virus protein VP39"/>
    <property type="match status" value="1"/>
</dbReference>
<keyword evidence="1 5" id="KW-0489">Methyltransferase</keyword>
<protein>
    <submittedName>
        <fullName evidence="5">Class I SAM-dependent methyltransferase</fullName>
    </submittedName>
</protein>
<dbReference type="CDD" id="cd02440">
    <property type="entry name" value="AdoMet_MTases"/>
    <property type="match status" value="1"/>
</dbReference>
<feature type="region of interest" description="Disordered" evidence="3">
    <location>
        <begin position="193"/>
        <end position="213"/>
    </location>
</feature>
<feature type="domain" description="Methyltransferase" evidence="4">
    <location>
        <begin position="56"/>
        <end position="145"/>
    </location>
</feature>
<evidence type="ECO:0000313" key="6">
    <source>
        <dbReference type="Proteomes" id="UP001155240"/>
    </source>
</evidence>
<dbReference type="EMBL" id="JAMRYM010000035">
    <property type="protein sequence ID" value="MCM6762716.1"/>
    <property type="molecule type" value="Genomic_DNA"/>
</dbReference>